<dbReference type="SUPFAM" id="SSF49899">
    <property type="entry name" value="Concanavalin A-like lectins/glucanases"/>
    <property type="match status" value="1"/>
</dbReference>
<comment type="caution">
    <text evidence="1">The sequence shown here is derived from an EMBL/GenBank/DDBJ whole genome shotgun (WGS) entry which is preliminary data.</text>
</comment>
<evidence type="ECO:0000313" key="1">
    <source>
        <dbReference type="EMBL" id="EQD33354.1"/>
    </source>
</evidence>
<dbReference type="AlphaFoldDB" id="T0ZXE6"/>
<dbReference type="InterPro" id="IPR013320">
    <property type="entry name" value="ConA-like_dom_sf"/>
</dbReference>
<protein>
    <submittedName>
        <fullName evidence="1">Uncharacterized protein</fullName>
    </submittedName>
</protein>
<dbReference type="Gene3D" id="2.60.120.200">
    <property type="match status" value="1"/>
</dbReference>
<name>T0ZXE6_9ZZZZ</name>
<accession>T0ZXE6</accession>
<proteinExistence type="predicted"/>
<dbReference type="EMBL" id="AUZZ01009545">
    <property type="protein sequence ID" value="EQD33354.1"/>
    <property type="molecule type" value="Genomic_DNA"/>
</dbReference>
<organism evidence="1">
    <name type="scientific">mine drainage metagenome</name>
    <dbReference type="NCBI Taxonomy" id="410659"/>
    <lineage>
        <taxon>unclassified sequences</taxon>
        <taxon>metagenomes</taxon>
        <taxon>ecological metagenomes</taxon>
    </lineage>
</organism>
<gene>
    <name evidence="1" type="ORF">B2A_13191</name>
</gene>
<sequence length="72" mass="7682">MADIQLYNTALSANDVQALYQEGIGGAPINIQSLVGWWPLNGNANDYSGNGNNGVPSSVIYTTNWYSGYNAP</sequence>
<reference evidence="1" key="1">
    <citation type="submission" date="2013-08" db="EMBL/GenBank/DDBJ databases">
        <authorList>
            <person name="Mendez C."/>
            <person name="Richter M."/>
            <person name="Ferrer M."/>
            <person name="Sanchez J."/>
        </authorList>
    </citation>
    <scope>NUCLEOTIDE SEQUENCE</scope>
</reference>
<reference evidence="1" key="2">
    <citation type="journal article" date="2014" name="ISME J.">
        <title>Microbial stratification in low pH oxic and suboxic macroscopic growths along an acid mine drainage.</title>
        <authorList>
            <person name="Mendez-Garcia C."/>
            <person name="Mesa V."/>
            <person name="Sprenger R.R."/>
            <person name="Richter M."/>
            <person name="Diez M.S."/>
            <person name="Solano J."/>
            <person name="Bargiela R."/>
            <person name="Golyshina O.V."/>
            <person name="Manteca A."/>
            <person name="Ramos J.L."/>
            <person name="Gallego J.R."/>
            <person name="Llorente I."/>
            <person name="Martins Dos Santos V.A."/>
            <person name="Jensen O.N."/>
            <person name="Pelaez A.I."/>
            <person name="Sanchez J."/>
            <person name="Ferrer M."/>
        </authorList>
    </citation>
    <scope>NUCLEOTIDE SEQUENCE</scope>
</reference>